<sequence length="84" mass="8956">MSSELLVLKLALELLRFGHLANGLVEIVLADGITVVLDSEEATVKTIISTVQAIAHLDYALKINLAIGDDTGSMDLENLQAPNL</sequence>
<name>A0A0G4MSP3_VERLO</name>
<accession>A0A0G4MSP3</accession>
<protein>
    <submittedName>
        <fullName evidence="1">Uncharacterized protein</fullName>
    </submittedName>
</protein>
<reference evidence="2" key="1">
    <citation type="submission" date="2015-05" db="EMBL/GenBank/DDBJ databases">
        <authorList>
            <person name="Fogelqvist Johan"/>
        </authorList>
    </citation>
    <scope>NUCLEOTIDE SEQUENCE [LARGE SCALE GENOMIC DNA]</scope>
</reference>
<dbReference type="Proteomes" id="UP000045706">
    <property type="component" value="Unassembled WGS sequence"/>
</dbReference>
<gene>
    <name evidence="1" type="ORF">BN1723_004300</name>
</gene>
<dbReference type="AlphaFoldDB" id="A0A0G4MSP3"/>
<evidence type="ECO:0000313" key="1">
    <source>
        <dbReference type="EMBL" id="CRK37248.1"/>
    </source>
</evidence>
<evidence type="ECO:0000313" key="2">
    <source>
        <dbReference type="Proteomes" id="UP000045706"/>
    </source>
</evidence>
<proteinExistence type="predicted"/>
<feature type="non-terminal residue" evidence="1">
    <location>
        <position position="84"/>
    </location>
</feature>
<dbReference type="EMBL" id="CVQI01030001">
    <property type="protein sequence ID" value="CRK37248.1"/>
    <property type="molecule type" value="Genomic_DNA"/>
</dbReference>
<organism evidence="1 2">
    <name type="scientific">Verticillium longisporum</name>
    <name type="common">Verticillium dahliae var. longisporum</name>
    <dbReference type="NCBI Taxonomy" id="100787"/>
    <lineage>
        <taxon>Eukaryota</taxon>
        <taxon>Fungi</taxon>
        <taxon>Dikarya</taxon>
        <taxon>Ascomycota</taxon>
        <taxon>Pezizomycotina</taxon>
        <taxon>Sordariomycetes</taxon>
        <taxon>Hypocreomycetidae</taxon>
        <taxon>Glomerellales</taxon>
        <taxon>Plectosphaerellaceae</taxon>
        <taxon>Verticillium</taxon>
    </lineage>
</organism>